<dbReference type="GO" id="GO:0005886">
    <property type="term" value="C:plasma membrane"/>
    <property type="evidence" value="ECO:0007669"/>
    <property type="project" value="UniProtKB-SubCell"/>
</dbReference>
<evidence type="ECO:0000256" key="2">
    <source>
        <dbReference type="ARBA" id="ARBA00022475"/>
    </source>
</evidence>
<dbReference type="EMBL" id="BOMP01000113">
    <property type="protein sequence ID" value="GIE43817.1"/>
    <property type="molecule type" value="Genomic_DNA"/>
</dbReference>
<evidence type="ECO:0000256" key="5">
    <source>
        <dbReference type="ARBA" id="ARBA00023136"/>
    </source>
</evidence>
<comment type="subcellular location">
    <subcellularLocation>
        <location evidence="1">Cell membrane</location>
        <topology evidence="1">Multi-pass membrane protein</topology>
    </subcellularLocation>
</comment>
<name>A0A7W7HH81_9ACTN</name>
<keyword evidence="11" id="KW-1185">Reference proteome</keyword>
<feature type="transmembrane region" description="Helical" evidence="6">
    <location>
        <begin position="171"/>
        <end position="189"/>
    </location>
</feature>
<dbReference type="Pfam" id="PF07690">
    <property type="entry name" value="MFS_1"/>
    <property type="match status" value="2"/>
</dbReference>
<dbReference type="PANTHER" id="PTHR23513">
    <property type="entry name" value="INTEGRAL MEMBRANE EFFLUX PROTEIN-RELATED"/>
    <property type="match status" value="1"/>
</dbReference>
<accession>A0A7W7HH81</accession>
<sequence>MTVVPGLRGWRLPAVLVALLISTVGDEIATVALALRGATATQTTVVVSAQFVASLLPGILFASWIGRLAERYRSDGLLAAALAGEAVIAVAASGADRSYLLIGATVLLGALGAIAQTCVMVLVPRLFPGPALVRANSILESTRNAGYVAGPLLAGGLVALGGTRLALLADAATFVIALAAMPLITASLAPPEPAPPESPAEDRPAGALRDGLSWLWRNGTPRITLSVVFVTIATTSVGNVMLPFFTQRFDREGAAYGVLLACWSVGLVIGPMLLMRLARTGRMAVLAVGSATTIGAAYLVTGLVPVLLALLVFNVIGGMANAMQNVSLRTAVMADCPDHKRGRVGAAYGATLQTAVATGFASAALFPADWARGVLLVGGAIAVLAGSIGLLLLSRRPADAPVAEPAEVAAE</sequence>
<dbReference type="InterPro" id="IPR036259">
    <property type="entry name" value="MFS_trans_sf"/>
</dbReference>
<feature type="transmembrane region" description="Helical" evidence="6">
    <location>
        <begin position="223"/>
        <end position="242"/>
    </location>
</feature>
<feature type="transmembrane region" description="Helical" evidence="6">
    <location>
        <begin position="44"/>
        <end position="65"/>
    </location>
</feature>
<evidence type="ECO:0000256" key="3">
    <source>
        <dbReference type="ARBA" id="ARBA00022692"/>
    </source>
</evidence>
<dbReference type="InterPro" id="IPR011701">
    <property type="entry name" value="MFS"/>
</dbReference>
<evidence type="ECO:0000313" key="10">
    <source>
        <dbReference type="Proteomes" id="UP000590511"/>
    </source>
</evidence>
<comment type="caution">
    <text evidence="9">The sequence shown here is derived from an EMBL/GenBank/DDBJ whole genome shotgun (WGS) entry which is preliminary data.</text>
</comment>
<dbReference type="InterPro" id="IPR020846">
    <property type="entry name" value="MFS_dom"/>
</dbReference>
<evidence type="ECO:0000256" key="4">
    <source>
        <dbReference type="ARBA" id="ARBA00022989"/>
    </source>
</evidence>
<feature type="transmembrane region" description="Helical" evidence="6">
    <location>
        <begin position="144"/>
        <end position="165"/>
    </location>
</feature>
<dbReference type="RefSeq" id="WP_188122672.1">
    <property type="nucleotide sequence ID" value="NZ_BOMP01000113.1"/>
</dbReference>
<dbReference type="AlphaFoldDB" id="A0A7W7HH81"/>
<dbReference type="PANTHER" id="PTHR23513:SF6">
    <property type="entry name" value="MAJOR FACILITATOR SUPERFAMILY ASSOCIATED DOMAIN-CONTAINING PROTEIN"/>
    <property type="match status" value="1"/>
</dbReference>
<feature type="transmembrane region" description="Helical" evidence="6">
    <location>
        <begin position="344"/>
        <end position="368"/>
    </location>
</feature>
<feature type="transmembrane region" description="Helical" evidence="6">
    <location>
        <begin position="374"/>
        <end position="393"/>
    </location>
</feature>
<dbReference type="Proteomes" id="UP000590511">
    <property type="component" value="Unassembled WGS sequence"/>
</dbReference>
<gene>
    <name evidence="8" type="ORF">Alo02nite_67150</name>
    <name evidence="9" type="ORF">BJ964_004667</name>
</gene>
<proteinExistence type="predicted"/>
<reference evidence="9 10" key="1">
    <citation type="submission" date="2020-08" db="EMBL/GenBank/DDBJ databases">
        <title>Sequencing the genomes of 1000 actinobacteria strains.</title>
        <authorList>
            <person name="Klenk H.-P."/>
        </authorList>
    </citation>
    <scope>NUCLEOTIDE SEQUENCE [LARGE SCALE GENOMIC DNA]</scope>
    <source>
        <strain evidence="9 10">DSM 43150</strain>
    </source>
</reference>
<evidence type="ECO:0000259" key="7">
    <source>
        <dbReference type="PROSITE" id="PS50850"/>
    </source>
</evidence>
<dbReference type="SUPFAM" id="SSF103473">
    <property type="entry name" value="MFS general substrate transporter"/>
    <property type="match status" value="1"/>
</dbReference>
<evidence type="ECO:0000256" key="1">
    <source>
        <dbReference type="ARBA" id="ARBA00004651"/>
    </source>
</evidence>
<dbReference type="Proteomes" id="UP000631312">
    <property type="component" value="Unassembled WGS sequence"/>
</dbReference>
<keyword evidence="3 6" id="KW-0812">Transmembrane</keyword>
<feature type="transmembrane region" description="Helical" evidence="6">
    <location>
        <begin position="101"/>
        <end position="123"/>
    </location>
</feature>
<organism evidence="9 10">
    <name type="scientific">Actinoplanes lobatus</name>
    <dbReference type="NCBI Taxonomy" id="113568"/>
    <lineage>
        <taxon>Bacteria</taxon>
        <taxon>Bacillati</taxon>
        <taxon>Actinomycetota</taxon>
        <taxon>Actinomycetes</taxon>
        <taxon>Micromonosporales</taxon>
        <taxon>Micromonosporaceae</taxon>
        <taxon>Actinoplanes</taxon>
    </lineage>
</organism>
<evidence type="ECO:0000313" key="8">
    <source>
        <dbReference type="EMBL" id="GIE43817.1"/>
    </source>
</evidence>
<keyword evidence="2" id="KW-1003">Cell membrane</keyword>
<dbReference type="PROSITE" id="PS50850">
    <property type="entry name" value="MFS"/>
    <property type="match status" value="1"/>
</dbReference>
<dbReference type="EMBL" id="JACHNC010000001">
    <property type="protein sequence ID" value="MBB4750506.1"/>
    <property type="molecule type" value="Genomic_DNA"/>
</dbReference>
<dbReference type="Gene3D" id="1.20.1250.20">
    <property type="entry name" value="MFS general substrate transporter like domains"/>
    <property type="match status" value="1"/>
</dbReference>
<evidence type="ECO:0000256" key="6">
    <source>
        <dbReference type="SAM" id="Phobius"/>
    </source>
</evidence>
<feature type="transmembrane region" description="Helical" evidence="6">
    <location>
        <begin position="77"/>
        <end position="95"/>
    </location>
</feature>
<feature type="transmembrane region" description="Helical" evidence="6">
    <location>
        <begin position="254"/>
        <end position="274"/>
    </location>
</feature>
<evidence type="ECO:0000313" key="11">
    <source>
        <dbReference type="Proteomes" id="UP000631312"/>
    </source>
</evidence>
<dbReference type="GO" id="GO:0022857">
    <property type="term" value="F:transmembrane transporter activity"/>
    <property type="evidence" value="ECO:0007669"/>
    <property type="project" value="InterPro"/>
</dbReference>
<evidence type="ECO:0000313" key="9">
    <source>
        <dbReference type="EMBL" id="MBB4750506.1"/>
    </source>
</evidence>
<dbReference type="CDD" id="cd06173">
    <property type="entry name" value="MFS_MefA_like"/>
    <property type="match status" value="1"/>
</dbReference>
<protein>
    <submittedName>
        <fullName evidence="9">MFS family permease</fullName>
    </submittedName>
</protein>
<keyword evidence="4 6" id="KW-1133">Transmembrane helix</keyword>
<reference evidence="8 11" key="2">
    <citation type="submission" date="2021-01" db="EMBL/GenBank/DDBJ databases">
        <title>Whole genome shotgun sequence of Actinoplanes lobatus NBRC 12513.</title>
        <authorList>
            <person name="Komaki H."/>
            <person name="Tamura T."/>
        </authorList>
    </citation>
    <scope>NUCLEOTIDE SEQUENCE [LARGE SCALE GENOMIC DNA]</scope>
    <source>
        <strain evidence="8 11">NBRC 12513</strain>
    </source>
</reference>
<keyword evidence="5 6" id="KW-0472">Membrane</keyword>
<feature type="domain" description="Major facilitator superfamily (MFS) profile" evidence="7">
    <location>
        <begin position="219"/>
        <end position="411"/>
    </location>
</feature>